<gene>
    <name evidence="2" type="ORF">LSCM1_03167</name>
</gene>
<dbReference type="AlphaFoldDB" id="A0A836G3G7"/>
<dbReference type="GeneID" id="92513231"/>
<evidence type="ECO:0000313" key="3">
    <source>
        <dbReference type="Proteomes" id="UP000673552"/>
    </source>
</evidence>
<dbReference type="KEGG" id="lmat:92513231"/>
<evidence type="ECO:0000313" key="2">
    <source>
        <dbReference type="EMBL" id="KAG5474387.1"/>
    </source>
</evidence>
<feature type="region of interest" description="Disordered" evidence="1">
    <location>
        <begin position="345"/>
        <end position="365"/>
    </location>
</feature>
<sequence>MFRAVKAVHAVVSSLPHRRAALAHSRRAAGLHRIACGVNSAKPERAGGTEDAAEGAATAVDAAEGAASQPVSVYYPQGGDQGTNAKVDLSSLFYDTSVVDITLSKRKLTKEDDDGSFVFGQVARGYMKKDEVLKYVDMDELKRASELLEVPDAYTYPLHRMDTISEAIVHTMQSRKLLFKYASLDDFYTMRRYIGTDEDVMRAALPGNVIYFQFVHAGTAADADGSASPLSSSSCEQLRQQEVKAARDAVEEILRRYVCRILEPFPNELSIDVTHYATYLPLLNVSRRNVRQVLKDIEDLLAKRPVAKEGIAGPPPEEDIKPLAPDVLAAEIARIIRREVLTQRPRRENECGSEQGAASGTPQVRSYTGARSTALVRVCMGVATNSVLAKIACDAEVSAVVAKLRDEQAASRAAREDGASSHVPLVSIRSFYRHIHSMKASRDFMESFPVSRVPIFTPAFVDLLKRAFGIVRCGDFYEQRYLLYYCLSKETALACYSAAFGRMSFHEEAFTSLMAPENLKISTAPLEFLASNRISIVNEDRTDYKVTIRSVVLGQFRRRMGTNSSRIAQVPFGRLSKEETIHHDAELAIRMLHRQVFKKGFTYSGVRVSLPRHRLPPMVEHLESSTTEDAAVEALHRALTRLLPHRSCVEEPFGSERNMRYIVVGVCGIALIPMVPPVMISEAAKLEKLYFTAKGFFLLHQGRQMRRAARQEANGEAQKVSRRKRKVSKVDSVVHV</sequence>
<dbReference type="RefSeq" id="XP_067177329.1">
    <property type="nucleotide sequence ID" value="XM_067320719.1"/>
</dbReference>
<feature type="compositionally biased region" description="Polar residues" evidence="1">
    <location>
        <begin position="356"/>
        <end position="365"/>
    </location>
</feature>
<dbReference type="Gene3D" id="1.10.150.810">
    <property type="match status" value="1"/>
</dbReference>
<dbReference type="Proteomes" id="UP000673552">
    <property type="component" value="Chromosome 28"/>
</dbReference>
<name>A0A836G3G7_9TRYP</name>
<dbReference type="OrthoDB" id="242919at2759"/>
<dbReference type="SUPFAM" id="SSF56672">
    <property type="entry name" value="DNA/RNA polymerases"/>
    <property type="match status" value="1"/>
</dbReference>
<comment type="caution">
    <text evidence="2">The sequence shown here is derived from an EMBL/GenBank/DDBJ whole genome shotgun (WGS) entry which is preliminary data.</text>
</comment>
<dbReference type="InterPro" id="IPR043502">
    <property type="entry name" value="DNA/RNA_pol_sf"/>
</dbReference>
<evidence type="ECO:0000256" key="1">
    <source>
        <dbReference type="SAM" id="MobiDB-lite"/>
    </source>
</evidence>
<proteinExistence type="predicted"/>
<reference evidence="2 3" key="1">
    <citation type="submission" date="2021-03" db="EMBL/GenBank/DDBJ databases">
        <title>Leishmania (Mundinia) martiniquensis Genome sequencing and assembly.</title>
        <authorList>
            <person name="Almutairi H."/>
            <person name="Gatherer D."/>
        </authorList>
    </citation>
    <scope>NUCLEOTIDE SEQUENCE [LARGE SCALE GENOMIC DNA]</scope>
    <source>
        <strain evidence="2">LSCM1</strain>
    </source>
</reference>
<keyword evidence="3" id="KW-1185">Reference proteome</keyword>
<dbReference type="EMBL" id="JAFEUZ010000028">
    <property type="protein sequence ID" value="KAG5474387.1"/>
    <property type="molecule type" value="Genomic_DNA"/>
</dbReference>
<accession>A0A836G3G7</accession>
<organism evidence="2 3">
    <name type="scientific">Leishmania martiniquensis</name>
    <dbReference type="NCBI Taxonomy" id="1580590"/>
    <lineage>
        <taxon>Eukaryota</taxon>
        <taxon>Discoba</taxon>
        <taxon>Euglenozoa</taxon>
        <taxon>Kinetoplastea</taxon>
        <taxon>Metakinetoplastina</taxon>
        <taxon>Trypanosomatida</taxon>
        <taxon>Trypanosomatidae</taxon>
        <taxon>Leishmaniinae</taxon>
        <taxon>Leishmania</taxon>
    </lineage>
</organism>
<protein>
    <submittedName>
        <fullName evidence="2">Uncharacterized protein</fullName>
    </submittedName>
</protein>